<accession>A0A165Y4K7</accession>
<comment type="caution">
    <text evidence="2">The sequence shown here is derived from an EMBL/GenBank/DDBJ whole genome shotgun (WGS) entry which is preliminary data.</text>
</comment>
<sequence length="69" mass="8497">MYAILFIFDNIYQYMSFILAFCFFTINNIFTAFFVKKIGEKIFLQKKYGYLFEIFLFLFFYSVTFSYLC</sequence>
<dbReference type="EMBL" id="LWBR01000016">
    <property type="protein sequence ID" value="KZN96723.1"/>
    <property type="molecule type" value="Genomic_DNA"/>
</dbReference>
<evidence type="ECO:0000256" key="1">
    <source>
        <dbReference type="SAM" id="Phobius"/>
    </source>
</evidence>
<keyword evidence="1" id="KW-0472">Membrane</keyword>
<keyword evidence="1" id="KW-0812">Transmembrane</keyword>
<feature type="transmembrane region" description="Helical" evidence="1">
    <location>
        <begin position="48"/>
        <end position="68"/>
    </location>
</feature>
<dbReference type="AlphaFoldDB" id="A0A165Y4K7"/>
<keyword evidence="3" id="KW-1185">Reference proteome</keyword>
<feature type="transmembrane region" description="Helical" evidence="1">
    <location>
        <begin position="12"/>
        <end position="36"/>
    </location>
</feature>
<dbReference type="Proteomes" id="UP000076476">
    <property type="component" value="Unassembled WGS sequence"/>
</dbReference>
<protein>
    <submittedName>
        <fullName evidence="2">Uncharacterized protein</fullName>
    </submittedName>
</protein>
<evidence type="ECO:0000313" key="2">
    <source>
        <dbReference type="EMBL" id="KZN96723.1"/>
    </source>
</evidence>
<gene>
    <name evidence="2" type="ORF">AZI98_07425</name>
</gene>
<name>A0A165Y4K7_9BACI</name>
<dbReference type="STRING" id="33936.AZI98_07425"/>
<organism evidence="2 3">
    <name type="scientific">Aeribacillus pallidus</name>
    <dbReference type="NCBI Taxonomy" id="33936"/>
    <lineage>
        <taxon>Bacteria</taxon>
        <taxon>Bacillati</taxon>
        <taxon>Bacillota</taxon>
        <taxon>Bacilli</taxon>
        <taxon>Bacillales</taxon>
        <taxon>Bacillaceae</taxon>
        <taxon>Aeribacillus</taxon>
    </lineage>
</organism>
<reference evidence="2 3" key="1">
    <citation type="submission" date="2016-04" db="EMBL/GenBank/DDBJ databases">
        <title>Draft genome sequence of Aeribacillus pallidus 8m3 from petroleum reservoir.</title>
        <authorList>
            <person name="Poltaraus A.B."/>
            <person name="Nazina T.N."/>
            <person name="Tourova T.P."/>
            <person name="Malakho S.M."/>
            <person name="Korshunova A.V."/>
            <person name="Sokolova D.S."/>
        </authorList>
    </citation>
    <scope>NUCLEOTIDE SEQUENCE [LARGE SCALE GENOMIC DNA]</scope>
    <source>
        <strain evidence="2 3">8m3</strain>
    </source>
</reference>
<evidence type="ECO:0000313" key="3">
    <source>
        <dbReference type="Proteomes" id="UP000076476"/>
    </source>
</evidence>
<proteinExistence type="predicted"/>
<keyword evidence="1" id="KW-1133">Transmembrane helix</keyword>